<accession>A0AAV3YYP8</accession>
<gene>
    <name evidence="1" type="ORF">PoB_001518600</name>
</gene>
<comment type="caution">
    <text evidence="1">The sequence shown here is derived from an EMBL/GenBank/DDBJ whole genome shotgun (WGS) entry which is preliminary data.</text>
</comment>
<dbReference type="EMBL" id="BLXT01001876">
    <property type="protein sequence ID" value="GFN88680.1"/>
    <property type="molecule type" value="Genomic_DNA"/>
</dbReference>
<evidence type="ECO:0000313" key="2">
    <source>
        <dbReference type="Proteomes" id="UP000735302"/>
    </source>
</evidence>
<sequence length="104" mass="11988">MLPVLSGEKKDRFGPNHRLRDPVWLYYLTPAKYSMPTNQAPLHFPAWAPKAVPTPPRNQLEEVGVLHKSLAKDDVEIRTKQFDSSETEDQYNNDVAFIKNVRIL</sequence>
<reference evidence="1 2" key="1">
    <citation type="journal article" date="2021" name="Elife">
        <title>Chloroplast acquisition without the gene transfer in kleptoplastic sea slugs, Plakobranchus ocellatus.</title>
        <authorList>
            <person name="Maeda T."/>
            <person name="Takahashi S."/>
            <person name="Yoshida T."/>
            <person name="Shimamura S."/>
            <person name="Takaki Y."/>
            <person name="Nagai Y."/>
            <person name="Toyoda A."/>
            <person name="Suzuki Y."/>
            <person name="Arimoto A."/>
            <person name="Ishii H."/>
            <person name="Satoh N."/>
            <person name="Nishiyama T."/>
            <person name="Hasebe M."/>
            <person name="Maruyama T."/>
            <person name="Minagawa J."/>
            <person name="Obokata J."/>
            <person name="Shigenobu S."/>
        </authorList>
    </citation>
    <scope>NUCLEOTIDE SEQUENCE [LARGE SCALE GENOMIC DNA]</scope>
</reference>
<proteinExistence type="predicted"/>
<name>A0AAV3YYP8_9GAST</name>
<organism evidence="1 2">
    <name type="scientific">Plakobranchus ocellatus</name>
    <dbReference type="NCBI Taxonomy" id="259542"/>
    <lineage>
        <taxon>Eukaryota</taxon>
        <taxon>Metazoa</taxon>
        <taxon>Spiralia</taxon>
        <taxon>Lophotrochozoa</taxon>
        <taxon>Mollusca</taxon>
        <taxon>Gastropoda</taxon>
        <taxon>Heterobranchia</taxon>
        <taxon>Euthyneura</taxon>
        <taxon>Panpulmonata</taxon>
        <taxon>Sacoglossa</taxon>
        <taxon>Placobranchoidea</taxon>
        <taxon>Plakobranchidae</taxon>
        <taxon>Plakobranchus</taxon>
    </lineage>
</organism>
<dbReference type="Proteomes" id="UP000735302">
    <property type="component" value="Unassembled WGS sequence"/>
</dbReference>
<protein>
    <submittedName>
        <fullName evidence="1">Uncharacterized protein</fullName>
    </submittedName>
</protein>
<evidence type="ECO:0000313" key="1">
    <source>
        <dbReference type="EMBL" id="GFN88680.1"/>
    </source>
</evidence>
<dbReference type="AlphaFoldDB" id="A0AAV3YYP8"/>
<keyword evidence="2" id="KW-1185">Reference proteome</keyword>